<keyword evidence="2 6" id="KW-0689">Ribosomal protein</keyword>
<dbReference type="EMBL" id="LXWW01000164">
    <property type="protein sequence ID" value="OAO15189.1"/>
    <property type="molecule type" value="Genomic_DNA"/>
</dbReference>
<feature type="domain" description="Large ribosomal subunit protein uL15/eL18" evidence="5">
    <location>
        <begin position="2"/>
        <end position="165"/>
    </location>
</feature>
<proteinExistence type="inferred from homology"/>
<evidence type="ECO:0000256" key="3">
    <source>
        <dbReference type="ARBA" id="ARBA00023274"/>
    </source>
</evidence>
<evidence type="ECO:0000313" key="7">
    <source>
        <dbReference type="Proteomes" id="UP000078348"/>
    </source>
</evidence>
<evidence type="ECO:0000256" key="1">
    <source>
        <dbReference type="ARBA" id="ARBA00006815"/>
    </source>
</evidence>
<sequence length="351" mass="38806">MGIDLIAGGRKCGHKTREAPKSDNIYLALLVKLYRFIARRTGAKFPEVVLRRLYMSRINRPPMSLSSLARHMQGRDGKIAVVVGTITDDVRLIEVPAMKVCALRFTETARARIVKAGGECLTFDQLALRAPTGANTVLLQGRRTHRDAVKHFGTPGAPGSKTQPYGIDLIAGGRKCGHKTREAPKSDNIYLALLVKLYRFIARRTGAKFPEVVLRRLYMSRINRPPMSLSSLARHMQGRDGKIAVVVGTITDDVRLIEVPAMKVCALRFTETARARIVKAGGECLTFDQLALRAPTGANTVLLQGRRTHRDAVKHFGTPGAPGSKTQPYVRSEGRKFERARGRRTSRGFKV</sequence>
<dbReference type="InterPro" id="IPR036227">
    <property type="entry name" value="Ribosomal_uL15/eL18_sf"/>
</dbReference>
<gene>
    <name evidence="6" type="ORF">AV274_3099</name>
</gene>
<dbReference type="GO" id="GO:0003735">
    <property type="term" value="F:structural constituent of ribosome"/>
    <property type="evidence" value="ECO:0007669"/>
    <property type="project" value="InterPro"/>
</dbReference>
<dbReference type="Gene3D" id="3.100.10.10">
    <property type="match status" value="2"/>
</dbReference>
<feature type="domain" description="Large ribosomal subunit protein uL15/eL18" evidence="5">
    <location>
        <begin position="166"/>
        <end position="351"/>
    </location>
</feature>
<dbReference type="Pfam" id="PF17135">
    <property type="entry name" value="Ribosomal_L18"/>
    <property type="match status" value="2"/>
</dbReference>
<dbReference type="OrthoDB" id="6353017at2759"/>
<evidence type="ECO:0000256" key="4">
    <source>
        <dbReference type="SAM" id="MobiDB-lite"/>
    </source>
</evidence>
<evidence type="ECO:0000256" key="2">
    <source>
        <dbReference type="ARBA" id="ARBA00022980"/>
    </source>
</evidence>
<dbReference type="Proteomes" id="UP000078348">
    <property type="component" value="Unassembled WGS sequence"/>
</dbReference>
<feature type="region of interest" description="Disordered" evidence="4">
    <location>
        <begin position="314"/>
        <end position="351"/>
    </location>
</feature>
<dbReference type="GO" id="GO:0022625">
    <property type="term" value="C:cytosolic large ribosomal subunit"/>
    <property type="evidence" value="ECO:0007669"/>
    <property type="project" value="TreeGrafter"/>
</dbReference>
<dbReference type="PANTHER" id="PTHR10934">
    <property type="entry name" value="60S RIBOSOMAL PROTEIN L18"/>
    <property type="match status" value="1"/>
</dbReference>
<dbReference type="FunFam" id="3.100.10.10:FF:000001">
    <property type="entry name" value="60S ribosomal protein L18"/>
    <property type="match status" value="1"/>
</dbReference>
<accession>A0A196SGU6</accession>
<keyword evidence="7" id="KW-1185">Reference proteome</keyword>
<comment type="caution">
    <text evidence="6">The sequence shown here is derived from an EMBL/GenBank/DDBJ whole genome shotgun (WGS) entry which is preliminary data.</text>
</comment>
<dbReference type="AlphaFoldDB" id="A0A196SGU6"/>
<dbReference type="SUPFAM" id="SSF52080">
    <property type="entry name" value="Ribosomal proteins L15p and L18e"/>
    <property type="match status" value="2"/>
</dbReference>
<organism evidence="6 7">
    <name type="scientific">Blastocystis sp. subtype 1 (strain ATCC 50177 / NandII)</name>
    <dbReference type="NCBI Taxonomy" id="478820"/>
    <lineage>
        <taxon>Eukaryota</taxon>
        <taxon>Sar</taxon>
        <taxon>Stramenopiles</taxon>
        <taxon>Bigyra</taxon>
        <taxon>Opalozoa</taxon>
        <taxon>Opalinata</taxon>
        <taxon>Blastocystidae</taxon>
        <taxon>Blastocystis</taxon>
    </lineage>
</organism>
<dbReference type="PANTHER" id="PTHR10934:SF2">
    <property type="entry name" value="LARGE RIBOSOMAL SUBUNIT PROTEIN EL18"/>
    <property type="match status" value="1"/>
</dbReference>
<evidence type="ECO:0000313" key="6">
    <source>
        <dbReference type="EMBL" id="OAO15189.1"/>
    </source>
</evidence>
<reference evidence="6 7" key="1">
    <citation type="submission" date="2016-05" db="EMBL/GenBank/DDBJ databases">
        <title>Nuclear genome of Blastocystis sp. subtype 1 NandII.</title>
        <authorList>
            <person name="Gentekaki E."/>
            <person name="Curtis B."/>
            <person name="Stairs C."/>
            <person name="Eme L."/>
            <person name="Herman E."/>
            <person name="Klimes V."/>
            <person name="Arias M.C."/>
            <person name="Elias M."/>
            <person name="Hilliou F."/>
            <person name="Klute M."/>
            <person name="Malik S.-B."/>
            <person name="Pightling A."/>
            <person name="Rachubinski R."/>
            <person name="Salas D."/>
            <person name="Schlacht A."/>
            <person name="Suga H."/>
            <person name="Archibald J."/>
            <person name="Ball S.G."/>
            <person name="Clark G."/>
            <person name="Dacks J."/>
            <person name="Van Der Giezen M."/>
            <person name="Tsaousis A."/>
            <person name="Roger A."/>
        </authorList>
    </citation>
    <scope>NUCLEOTIDE SEQUENCE [LARGE SCALE GENOMIC DNA]</scope>
    <source>
        <strain evidence="7">ATCC 50177 / NandII</strain>
    </source>
</reference>
<dbReference type="GO" id="GO:0006412">
    <property type="term" value="P:translation"/>
    <property type="evidence" value="ECO:0007669"/>
    <property type="project" value="InterPro"/>
</dbReference>
<keyword evidence="3" id="KW-0687">Ribonucleoprotein</keyword>
<evidence type="ECO:0000259" key="5">
    <source>
        <dbReference type="Pfam" id="PF17135"/>
    </source>
</evidence>
<comment type="similarity">
    <text evidence="1">Belongs to the eukaryotic ribosomal protein eL18 family.</text>
</comment>
<protein>
    <submittedName>
        <fullName evidence="6">Ribosomal protein L18</fullName>
    </submittedName>
</protein>
<feature type="compositionally biased region" description="Basic residues" evidence="4">
    <location>
        <begin position="341"/>
        <end position="351"/>
    </location>
</feature>
<dbReference type="STRING" id="478820.A0A196SGU6"/>
<dbReference type="InterPro" id="IPR000039">
    <property type="entry name" value="Ribosomal_eL18"/>
</dbReference>
<dbReference type="InterPro" id="IPR021131">
    <property type="entry name" value="Ribosomal_uL15/eL18"/>
</dbReference>
<dbReference type="GO" id="GO:0003723">
    <property type="term" value="F:RNA binding"/>
    <property type="evidence" value="ECO:0007669"/>
    <property type="project" value="TreeGrafter"/>
</dbReference>
<name>A0A196SGU6_BLAHN</name>